<gene>
    <name evidence="3" type="ORF">RI129_008540</name>
</gene>
<dbReference type="GO" id="GO:0034455">
    <property type="term" value="C:t-UTP complex"/>
    <property type="evidence" value="ECO:0007669"/>
    <property type="project" value="TreeGrafter"/>
</dbReference>
<dbReference type="PROSITE" id="PS50082">
    <property type="entry name" value="WD_REPEATS_2"/>
    <property type="match status" value="1"/>
</dbReference>
<proteinExistence type="predicted"/>
<dbReference type="EMBL" id="JAVRBK010000006">
    <property type="protein sequence ID" value="KAK5642373.1"/>
    <property type="molecule type" value="Genomic_DNA"/>
</dbReference>
<dbReference type="SUPFAM" id="SSF50978">
    <property type="entry name" value="WD40 repeat-like"/>
    <property type="match status" value="1"/>
</dbReference>
<evidence type="ECO:0000313" key="3">
    <source>
        <dbReference type="EMBL" id="KAK5642373.1"/>
    </source>
</evidence>
<dbReference type="InterPro" id="IPR015943">
    <property type="entry name" value="WD40/YVTN_repeat-like_dom_sf"/>
</dbReference>
<evidence type="ECO:0000256" key="1">
    <source>
        <dbReference type="PROSITE-ProRule" id="PRU00221"/>
    </source>
</evidence>
<protein>
    <recommendedName>
        <fullName evidence="2">Anaphase-promoting complex subunit 4-like WD40 domain-containing protein</fullName>
    </recommendedName>
</protein>
<dbReference type="InterPro" id="IPR024977">
    <property type="entry name" value="Apc4-like_WD40_dom"/>
</dbReference>
<evidence type="ECO:0000259" key="2">
    <source>
        <dbReference type="Pfam" id="PF12894"/>
    </source>
</evidence>
<keyword evidence="1" id="KW-0853">WD repeat</keyword>
<dbReference type="InterPro" id="IPR046351">
    <property type="entry name" value="UTP4"/>
</dbReference>
<dbReference type="Gene3D" id="2.130.10.10">
    <property type="entry name" value="YVTN repeat-like/Quinoprotein amine dehydrogenase"/>
    <property type="match status" value="3"/>
</dbReference>
<dbReference type="AlphaFoldDB" id="A0AAN7V8T1"/>
<dbReference type="InterPro" id="IPR036322">
    <property type="entry name" value="WD40_repeat_dom_sf"/>
</dbReference>
<accession>A0AAN7V8T1</accession>
<dbReference type="PANTHER" id="PTHR44163">
    <property type="entry name" value="U3 SMALL NUCLEOLAR RNA-ASSOCIATED PROTEIN 4 HOMOLOG"/>
    <property type="match status" value="1"/>
</dbReference>
<evidence type="ECO:0000313" key="4">
    <source>
        <dbReference type="Proteomes" id="UP001329430"/>
    </source>
</evidence>
<feature type="repeat" description="WD" evidence="1">
    <location>
        <begin position="141"/>
        <end position="181"/>
    </location>
</feature>
<dbReference type="GO" id="GO:0030686">
    <property type="term" value="C:90S preribosome"/>
    <property type="evidence" value="ECO:0007669"/>
    <property type="project" value="InterPro"/>
</dbReference>
<sequence>MANCKIHNVRFYKPKPEAIYCLALHRISKKLALSRANGTIEIWNLNHVPFIERTITSNVDNLNIEALTWCGDSLFSVGLNGLLIEYDLLTLTKKRVVTVTGEAGYCIDATNDDKYLAVGTEQGYINIFKIEEDDVLFEKFLDKQEGRILCLKYDPSSQFIASGSLDTIRIWDVKTGHALHRITTGRSEKNQPTIVWCINILEDLTIITGDSRGKITICDGKVGAQIEHFQSHKSDILTLCVSEKEDSIYCAGVDSNIGNYVKVKVTKGNYKWVKSVQRKVHDHDVRALLLNDGKLYSGGLDGYLACSYYPPKTLLKYPPILQNPCVVLAKQLRCILLRFIDYLEVWSLGTSTDKKDSSNLLQLVTEPIHLLTLQRLIKNDEGAEVKESIICSSMSNDGRWIVFSTNSVLRLFSFSYSAGETPVLLPIDDLPKSCSVSLQAVFTPNSQRLILAPQSGGLQVYELVGGVPMLVQTIVTNSALKDTITFLEISQSGHHLIAGDPCSNIVIWVLNKQSEWALYCKLPKYSVSAPTSMALHPNDKNLVVMYADHKLIEYDIECRKFTAFSLALEKQSNWPSKSFPVRNIVFDSTKENIIILHDDSHIVIVDKDKPLSRRSSKIPKIELTNLSNSRNSLNVSSSTFHAVKKYKHLVYLGWLTDDEMVAVEVNPQSLLDQLPPCLKQSKFGTK</sequence>
<dbReference type="SUPFAM" id="SSF69322">
    <property type="entry name" value="Tricorn protease domain 2"/>
    <property type="match status" value="1"/>
</dbReference>
<dbReference type="Pfam" id="PF12894">
    <property type="entry name" value="ANAPC4_WD40"/>
    <property type="match status" value="1"/>
</dbReference>
<dbReference type="GO" id="GO:0000462">
    <property type="term" value="P:maturation of SSU-rRNA from tricistronic rRNA transcript (SSU-rRNA, 5.8S rRNA, LSU-rRNA)"/>
    <property type="evidence" value="ECO:0007669"/>
    <property type="project" value="InterPro"/>
</dbReference>
<name>A0AAN7V8T1_9COLE</name>
<dbReference type="InterPro" id="IPR001680">
    <property type="entry name" value="WD40_rpt"/>
</dbReference>
<organism evidence="3 4">
    <name type="scientific">Pyrocoelia pectoralis</name>
    <dbReference type="NCBI Taxonomy" id="417401"/>
    <lineage>
        <taxon>Eukaryota</taxon>
        <taxon>Metazoa</taxon>
        <taxon>Ecdysozoa</taxon>
        <taxon>Arthropoda</taxon>
        <taxon>Hexapoda</taxon>
        <taxon>Insecta</taxon>
        <taxon>Pterygota</taxon>
        <taxon>Neoptera</taxon>
        <taxon>Endopterygota</taxon>
        <taxon>Coleoptera</taxon>
        <taxon>Polyphaga</taxon>
        <taxon>Elateriformia</taxon>
        <taxon>Elateroidea</taxon>
        <taxon>Lampyridae</taxon>
        <taxon>Lampyrinae</taxon>
        <taxon>Pyrocoelia</taxon>
    </lineage>
</organism>
<dbReference type="PANTHER" id="PTHR44163:SF1">
    <property type="entry name" value="U3 SMALL NUCLEOLAR RNA-ASSOCIATED PROTEIN 4 HOMOLOG"/>
    <property type="match status" value="1"/>
</dbReference>
<reference evidence="3 4" key="1">
    <citation type="journal article" date="2024" name="Insects">
        <title>An Improved Chromosome-Level Genome Assembly of the Firefly Pyrocoelia pectoralis.</title>
        <authorList>
            <person name="Fu X."/>
            <person name="Meyer-Rochow V.B."/>
            <person name="Ballantyne L."/>
            <person name="Zhu X."/>
        </authorList>
    </citation>
    <scope>NUCLEOTIDE SEQUENCE [LARGE SCALE GENOMIC DNA]</scope>
    <source>
        <strain evidence="3">XCY_ONT2</strain>
    </source>
</reference>
<feature type="domain" description="Anaphase-promoting complex subunit 4-like WD40" evidence="2">
    <location>
        <begin position="116"/>
        <end position="198"/>
    </location>
</feature>
<dbReference type="Proteomes" id="UP001329430">
    <property type="component" value="Chromosome 6"/>
</dbReference>
<dbReference type="SMART" id="SM00320">
    <property type="entry name" value="WD40"/>
    <property type="match status" value="7"/>
</dbReference>
<comment type="caution">
    <text evidence="3">The sequence shown here is derived from an EMBL/GenBank/DDBJ whole genome shotgun (WGS) entry which is preliminary data.</text>
</comment>
<keyword evidence="4" id="KW-1185">Reference proteome</keyword>
<dbReference type="GO" id="GO:0003723">
    <property type="term" value="F:RNA binding"/>
    <property type="evidence" value="ECO:0007669"/>
    <property type="project" value="TreeGrafter"/>
</dbReference>
<dbReference type="GO" id="GO:0032040">
    <property type="term" value="C:small-subunit processome"/>
    <property type="evidence" value="ECO:0007669"/>
    <property type="project" value="TreeGrafter"/>
</dbReference>